<keyword evidence="1" id="KW-0805">Transcription regulation</keyword>
<dbReference type="GO" id="GO:0030313">
    <property type="term" value="C:cell envelope"/>
    <property type="evidence" value="ECO:0007669"/>
    <property type="project" value="UniProtKB-ARBA"/>
</dbReference>
<dbReference type="GeneID" id="93672016"/>
<reference evidence="5" key="2">
    <citation type="submission" date="2023-10" db="EMBL/GenBank/DDBJ databases">
        <title>Analysis of Resistance Genes of Carbapenem-resistant Providencia rettgeri.</title>
        <authorList>
            <person name="Liu M."/>
        </authorList>
    </citation>
    <scope>NUCLEOTIDE SEQUENCE</scope>
    <source>
        <strain evidence="5">QITACRE101</strain>
    </source>
</reference>
<evidence type="ECO:0000259" key="4">
    <source>
        <dbReference type="PROSITE" id="PS50932"/>
    </source>
</evidence>
<dbReference type="PANTHER" id="PTHR30146:SF109">
    <property type="entry name" value="HTH-TYPE TRANSCRIPTIONAL REGULATOR GALS"/>
    <property type="match status" value="1"/>
</dbReference>
<dbReference type="GO" id="GO:0000976">
    <property type="term" value="F:transcription cis-regulatory region binding"/>
    <property type="evidence" value="ECO:0007669"/>
    <property type="project" value="TreeGrafter"/>
</dbReference>
<feature type="domain" description="HTH lacI-type" evidence="4">
    <location>
        <begin position="2"/>
        <end position="56"/>
    </location>
</feature>
<dbReference type="SMART" id="SM00354">
    <property type="entry name" value="HTH_LACI"/>
    <property type="match status" value="1"/>
</dbReference>
<dbReference type="Pfam" id="PF01547">
    <property type="entry name" value="SBP_bac_1"/>
    <property type="match status" value="1"/>
</dbReference>
<evidence type="ECO:0000313" key="5">
    <source>
        <dbReference type="EMBL" id="MDH2305370.1"/>
    </source>
</evidence>
<dbReference type="SUPFAM" id="SSF47413">
    <property type="entry name" value="lambda repressor-like DNA-binding domains"/>
    <property type="match status" value="1"/>
</dbReference>
<keyword evidence="3" id="KW-0804">Transcription</keyword>
<dbReference type="PANTHER" id="PTHR30146">
    <property type="entry name" value="LACI-RELATED TRANSCRIPTIONAL REPRESSOR"/>
    <property type="match status" value="1"/>
</dbReference>
<comment type="caution">
    <text evidence="5">The sequence shown here is derived from an EMBL/GenBank/DDBJ whole genome shotgun (WGS) entry which is preliminary data.</text>
</comment>
<keyword evidence="2" id="KW-0238">DNA-binding</keyword>
<dbReference type="CDD" id="cd01392">
    <property type="entry name" value="HTH_LacI"/>
    <property type="match status" value="1"/>
</dbReference>
<reference evidence="5" key="1">
    <citation type="submission" date="2023-04" db="EMBL/GenBank/DDBJ databases">
        <authorList>
            <person name="Li W."/>
        </authorList>
    </citation>
    <scope>NUCLEOTIDE SEQUENCE</scope>
    <source>
        <strain evidence="5">QITACRE101</strain>
    </source>
</reference>
<dbReference type="InterPro" id="IPR010982">
    <property type="entry name" value="Lambda_DNA-bd_dom_sf"/>
</dbReference>
<dbReference type="EMBL" id="JARVQW010000003">
    <property type="protein sequence ID" value="MDH2305370.1"/>
    <property type="molecule type" value="Genomic_DNA"/>
</dbReference>
<dbReference type="AlphaFoldDB" id="A0AB35LAL7"/>
<dbReference type="InterPro" id="IPR006059">
    <property type="entry name" value="SBP"/>
</dbReference>
<dbReference type="Gene3D" id="1.10.260.40">
    <property type="entry name" value="lambda repressor-like DNA-binding domains"/>
    <property type="match status" value="1"/>
</dbReference>
<accession>A0AB35LAL7</accession>
<dbReference type="Proteomes" id="UP001162044">
    <property type="component" value="Unassembled WGS sequence"/>
</dbReference>
<dbReference type="PROSITE" id="PS50932">
    <property type="entry name" value="HTH_LACI_2"/>
    <property type="match status" value="1"/>
</dbReference>
<dbReference type="PRINTS" id="PR00036">
    <property type="entry name" value="HTHLACI"/>
</dbReference>
<sequence>MATIKDIAKLAGVSHGTVSNVLNKRGNVSVEKIEAVYKAAKQMGYQLNTQAQLLRTNKSQKIAILLPQLVSDKYAIFFNSFRQSMAQYPEITYDLFLTDDLETTELDALQKIAAGGYKQVVAVSCLQDAAIYFDTLKLAASQIIFIYRQPVNAYHFFTLDYSQAADAICQQIATSRSQLVGIFSDDHGDLEHATFVSELQNNLKQQAPNKKFIIIRASNDESYKAAFDFFSEEQIPDLFVAEDIEKASFLTQASFFGSEGDCPAIFALSGNIPPILKGLHCFPMNYAQLGLEVVDELMREDHAKKTVGKNTVYVRNQSGNLYTATSAIITDNKSDPTLNLLILPSPSTNALKKLLPHFYRQTGIKVNLAVYPYDEVYQILGQLHLHPYYDLLRIDMACFPWFAERILQPLDKVGNGVTDLLSNFSLPTQQKFSLVNDTAYAMPFDASAQMLFYRKDLFEDPILKRMYYEKTGQELTVPTSFDEYDQVTQFFTELHEEGEFLRPIGASTTLGSAGLIATEYLLRYYAAGGKLISNGNIPRLEMPLAGQVLDEYLHQVSITENIHNKWWSESVEQFEQGKLAMLIAYMNLFNDVAHSNIFPKIGFAPVPGGVPQLGGGALGVSRYSQKTHYAEQFYRWLYSPIVMDHLILLGGNSNHQDFSHNQEVCYRYPWMPLAYQEINRGIRESSIPNGKLFNLRQAEVIIGQGITNVVNKIMTIDEAIEYINQRLLVDTQGERQITG</sequence>
<name>A0AB35LAL7_PRORE</name>
<dbReference type="Pfam" id="PF00356">
    <property type="entry name" value="LacI"/>
    <property type="match status" value="1"/>
</dbReference>
<dbReference type="GO" id="GO:0003700">
    <property type="term" value="F:DNA-binding transcription factor activity"/>
    <property type="evidence" value="ECO:0007669"/>
    <property type="project" value="TreeGrafter"/>
</dbReference>
<dbReference type="SUPFAM" id="SSF53850">
    <property type="entry name" value="Periplasmic binding protein-like II"/>
    <property type="match status" value="1"/>
</dbReference>
<evidence type="ECO:0000256" key="2">
    <source>
        <dbReference type="ARBA" id="ARBA00023125"/>
    </source>
</evidence>
<dbReference type="Gene3D" id="3.40.190.10">
    <property type="entry name" value="Periplasmic binding protein-like II"/>
    <property type="match status" value="2"/>
</dbReference>
<protein>
    <submittedName>
        <fullName evidence="5">Extracellular solute-binding protein</fullName>
    </submittedName>
</protein>
<evidence type="ECO:0000313" key="6">
    <source>
        <dbReference type="Proteomes" id="UP001162044"/>
    </source>
</evidence>
<organism evidence="5 6">
    <name type="scientific">Providencia rettgeri</name>
    <dbReference type="NCBI Taxonomy" id="587"/>
    <lineage>
        <taxon>Bacteria</taxon>
        <taxon>Pseudomonadati</taxon>
        <taxon>Pseudomonadota</taxon>
        <taxon>Gammaproteobacteria</taxon>
        <taxon>Enterobacterales</taxon>
        <taxon>Morganellaceae</taxon>
        <taxon>Providencia</taxon>
    </lineage>
</organism>
<proteinExistence type="predicted"/>
<gene>
    <name evidence="5" type="ORF">QDQ51_08080</name>
</gene>
<evidence type="ECO:0000256" key="3">
    <source>
        <dbReference type="ARBA" id="ARBA00023163"/>
    </source>
</evidence>
<evidence type="ECO:0000256" key="1">
    <source>
        <dbReference type="ARBA" id="ARBA00023015"/>
    </source>
</evidence>
<dbReference type="RefSeq" id="WP_004905219.1">
    <property type="nucleotide sequence ID" value="NZ_ABEXOC020000011.1"/>
</dbReference>
<dbReference type="PROSITE" id="PS00356">
    <property type="entry name" value="HTH_LACI_1"/>
    <property type="match status" value="1"/>
</dbReference>
<dbReference type="InterPro" id="IPR000843">
    <property type="entry name" value="HTH_LacI"/>
</dbReference>